<dbReference type="SUPFAM" id="SSF88946">
    <property type="entry name" value="Sigma2 domain of RNA polymerase sigma factors"/>
    <property type="match status" value="1"/>
</dbReference>
<organism evidence="5 6">
    <name type="scientific">Shinella kummerowiae</name>
    <dbReference type="NCBI Taxonomy" id="417745"/>
    <lineage>
        <taxon>Bacteria</taxon>
        <taxon>Pseudomonadati</taxon>
        <taxon>Pseudomonadota</taxon>
        <taxon>Alphaproteobacteria</taxon>
        <taxon>Hyphomicrobiales</taxon>
        <taxon>Rhizobiaceae</taxon>
        <taxon>Shinella</taxon>
    </lineage>
</organism>
<dbReference type="GO" id="GO:0016987">
    <property type="term" value="F:sigma factor activity"/>
    <property type="evidence" value="ECO:0007669"/>
    <property type="project" value="InterPro"/>
</dbReference>
<dbReference type="PANTHER" id="PTHR47756">
    <property type="entry name" value="BLL6612 PROTEIN-RELATED"/>
    <property type="match status" value="1"/>
</dbReference>
<comment type="caution">
    <text evidence="5">The sequence shown here is derived from an EMBL/GenBank/DDBJ whole genome shotgun (WGS) entry which is preliminary data.</text>
</comment>
<dbReference type="OrthoDB" id="9780299at2"/>
<evidence type="ECO:0000256" key="1">
    <source>
        <dbReference type="SAM" id="MobiDB-lite"/>
    </source>
</evidence>
<feature type="domain" description="DUF6596" evidence="4">
    <location>
        <begin position="185"/>
        <end position="282"/>
    </location>
</feature>
<dbReference type="Gene3D" id="1.10.10.10">
    <property type="entry name" value="Winged helix-like DNA-binding domain superfamily/Winged helix DNA-binding domain"/>
    <property type="match status" value="1"/>
</dbReference>
<dbReference type="PANTHER" id="PTHR47756:SF2">
    <property type="entry name" value="BLL6612 PROTEIN"/>
    <property type="match status" value="1"/>
</dbReference>
<dbReference type="EMBL" id="WUMK01000010">
    <property type="protein sequence ID" value="MXN48442.1"/>
    <property type="molecule type" value="Genomic_DNA"/>
</dbReference>
<evidence type="ECO:0000313" key="6">
    <source>
        <dbReference type="Proteomes" id="UP000435802"/>
    </source>
</evidence>
<sequence length="453" mass="48715">MTGAAPQAMAVARALSLVMREDRGRLMAALVARLGDFQRAEDALQEAGISALLHWGRSGLPDSPRAWLLKVAGRKALDRLRAEGRSARREAALAQFAVLETVEATEDISDERLRLIFPCCHPALEEKSRVALTLRTVCGLTTEEIARMFLDTASTMGQRLSRAKSKIALAGIPFAVPGPEEWDDRLRTVLTTIYLIFTTGYTAGPDEPRNLCAEAIFLCRLLLALRPGQAEIEGALALMLLTDARCAARIGADGASVPPGEQDRALWDTQCLNEGRALLHTALLRKRAGPFQIKAAISACQMADTGPDWPQILQLYTVLVTLEPTAVVRLNHAVALAETGHVEAAQAVITRLQPELDGFQPLHAAAAVIHARAGAWDEARRNGLAAIEGAEREADRLLLRKLLQGLGSAGRGPTSAFDTISMFTGERVMRDDDLARPVGGENGLGSHGGNDLA</sequence>
<dbReference type="InterPro" id="IPR013249">
    <property type="entry name" value="RNA_pol_sigma70_r4_t2"/>
</dbReference>
<accession>A0A6N8SNC8</accession>
<dbReference type="AlphaFoldDB" id="A0A6N8SNC8"/>
<evidence type="ECO:0000259" key="3">
    <source>
        <dbReference type="Pfam" id="PF08281"/>
    </source>
</evidence>
<reference evidence="5 6" key="1">
    <citation type="submission" date="2019-12" db="EMBL/GenBank/DDBJ databases">
        <title>Shinella kummerowiae sp. nov., a symbiotic bacterium isolated from root nodules of the herbal legume Kummerowia stipulacea.</title>
        <authorList>
            <person name="Gao J."/>
        </authorList>
    </citation>
    <scope>NUCLEOTIDE SEQUENCE [LARGE SCALE GENOMIC DNA]</scope>
    <source>
        <strain evidence="5 6">CCBAU 25048</strain>
    </source>
</reference>
<dbReference type="Pfam" id="PF04542">
    <property type="entry name" value="Sigma70_r2"/>
    <property type="match status" value="1"/>
</dbReference>
<evidence type="ECO:0000313" key="5">
    <source>
        <dbReference type="EMBL" id="MXN48442.1"/>
    </source>
</evidence>
<dbReference type="InterPro" id="IPR007627">
    <property type="entry name" value="RNA_pol_sigma70_r2"/>
</dbReference>
<dbReference type="SUPFAM" id="SSF88659">
    <property type="entry name" value="Sigma3 and sigma4 domains of RNA polymerase sigma factors"/>
    <property type="match status" value="1"/>
</dbReference>
<feature type="compositionally biased region" description="Gly residues" evidence="1">
    <location>
        <begin position="440"/>
        <end position="453"/>
    </location>
</feature>
<gene>
    <name evidence="5" type="ORF">GR138_24825</name>
</gene>
<evidence type="ECO:0000259" key="4">
    <source>
        <dbReference type="Pfam" id="PF20239"/>
    </source>
</evidence>
<dbReference type="Pfam" id="PF20239">
    <property type="entry name" value="DUF6596"/>
    <property type="match status" value="1"/>
</dbReference>
<dbReference type="InterPro" id="IPR046531">
    <property type="entry name" value="DUF6596"/>
</dbReference>
<dbReference type="InterPro" id="IPR036388">
    <property type="entry name" value="WH-like_DNA-bd_sf"/>
</dbReference>
<feature type="domain" description="RNA polymerase sigma-70 region 2" evidence="2">
    <location>
        <begin position="23"/>
        <end position="85"/>
    </location>
</feature>
<evidence type="ECO:0000259" key="2">
    <source>
        <dbReference type="Pfam" id="PF04542"/>
    </source>
</evidence>
<feature type="region of interest" description="Disordered" evidence="1">
    <location>
        <begin position="433"/>
        <end position="453"/>
    </location>
</feature>
<dbReference type="Gene3D" id="1.10.1740.10">
    <property type="match status" value="1"/>
</dbReference>
<dbReference type="GO" id="GO:0003677">
    <property type="term" value="F:DNA binding"/>
    <property type="evidence" value="ECO:0007669"/>
    <property type="project" value="InterPro"/>
</dbReference>
<dbReference type="GO" id="GO:0006352">
    <property type="term" value="P:DNA-templated transcription initiation"/>
    <property type="evidence" value="ECO:0007669"/>
    <property type="project" value="InterPro"/>
</dbReference>
<dbReference type="Proteomes" id="UP000435802">
    <property type="component" value="Unassembled WGS sequence"/>
</dbReference>
<keyword evidence="6" id="KW-1185">Reference proteome</keyword>
<proteinExistence type="predicted"/>
<dbReference type="InterPro" id="IPR013325">
    <property type="entry name" value="RNA_pol_sigma_r2"/>
</dbReference>
<name>A0A6N8SNC8_9HYPH</name>
<dbReference type="InterPro" id="IPR013324">
    <property type="entry name" value="RNA_pol_sigma_r3/r4-like"/>
</dbReference>
<dbReference type="Pfam" id="PF08281">
    <property type="entry name" value="Sigma70_r4_2"/>
    <property type="match status" value="1"/>
</dbReference>
<protein>
    <submittedName>
        <fullName evidence="5">RNA polymerase</fullName>
    </submittedName>
</protein>
<feature type="domain" description="RNA polymerase sigma factor 70 region 4 type 2" evidence="3">
    <location>
        <begin position="117"/>
        <end position="167"/>
    </location>
</feature>